<organism evidence="16">
    <name type="scientific">Suaeda glauca</name>
    <dbReference type="NCBI Taxonomy" id="397272"/>
    <lineage>
        <taxon>Eukaryota</taxon>
        <taxon>Viridiplantae</taxon>
        <taxon>Streptophyta</taxon>
        <taxon>Embryophyta</taxon>
        <taxon>Tracheophyta</taxon>
        <taxon>Spermatophyta</taxon>
        <taxon>Magnoliopsida</taxon>
        <taxon>eudicotyledons</taxon>
        <taxon>Gunneridae</taxon>
        <taxon>Pentapetalae</taxon>
        <taxon>Caryophyllales</taxon>
        <taxon>Chenopodiaceae</taxon>
        <taxon>Suaedoideae</taxon>
        <taxon>Suaeda</taxon>
    </lineage>
</organism>
<dbReference type="RefSeq" id="YP_009716040.1">
    <property type="nucleotide sequence ID" value="NC_045303.1"/>
</dbReference>
<dbReference type="InterPro" id="IPR042102">
    <property type="entry name" value="RNA_pol_Rpb1_3_sf"/>
</dbReference>
<evidence type="ECO:0000256" key="12">
    <source>
        <dbReference type="ARBA" id="ARBA00048552"/>
    </source>
</evidence>
<dbReference type="Gene3D" id="4.10.860.120">
    <property type="entry name" value="RNA polymerase II, clamp domain"/>
    <property type="match status" value="1"/>
</dbReference>
<feature type="binding site" evidence="13">
    <location>
        <position position="71"/>
    </location>
    <ligand>
        <name>Zn(2+)</name>
        <dbReference type="ChEBI" id="CHEBI:29105"/>
    </ligand>
</feature>
<geneLocation type="chloroplast" evidence="16"/>
<dbReference type="InterPro" id="IPR034678">
    <property type="entry name" value="RNApol_RpoC1"/>
</dbReference>
<feature type="binding site" evidence="13">
    <location>
        <position position="87"/>
    </location>
    <ligand>
        <name>Zn(2+)</name>
        <dbReference type="ChEBI" id="CHEBI:29105"/>
    </ligand>
</feature>
<keyword evidence="5 16" id="KW-0934">Plastid</keyword>
<evidence type="ECO:0000256" key="8">
    <source>
        <dbReference type="ARBA" id="ARBA00022723"/>
    </source>
</evidence>
<feature type="binding site" evidence="13">
    <location>
        <position position="69"/>
    </location>
    <ligand>
        <name>Zn(2+)</name>
        <dbReference type="ChEBI" id="CHEBI:29105"/>
    </ligand>
</feature>
<dbReference type="HAMAP" id="MF_01323">
    <property type="entry name" value="RNApol_bact_RpoC1"/>
    <property type="match status" value="1"/>
</dbReference>
<dbReference type="AlphaFoldDB" id="A0A649X634"/>
<evidence type="ECO:0000256" key="5">
    <source>
        <dbReference type="ARBA" id="ARBA00022640"/>
    </source>
</evidence>
<keyword evidence="8 13" id="KW-0479">Metal-binding</keyword>
<sequence>MIDQYKHQQLRIGSVSSQKISAWATKILPNGEIVGEVTKPYTFHYKTNKPEKDGLFCERIFGPIKSGICACGNYRVIGNEKEESNFCEQCGVEFVDSRIRRYQMGYIKLACPVTHVWYLKRLPSYIANFLDKPLKELEGLVYCDFSFARPIAKKPTFLRLQGLFEYEIQSWKYSIPLFFTTQGFDTFRNREIATGAGTIREQLADLDLRTILDYSFAEWKELGEEGSTGNEWEDRKVGRRKDFLVRRMELAKHFIRTNIEPEWMVLCLLPVLPPELRPIIQIDGGKLMSSDINELYRRVIYRNNTLTDLLSTSRSTPGELVMCQEKLVQEAVDTLLDNGIRGQPMRDGHNKVYKSFSDVIEGKEGRFRETLLGKRVDYSGRSVIVVGPSLSLHQCGLPREIAIELFQTFVIRGLIRQHLASNIGVAKRKIREKEPVVWKILQEVMQGHPVLLNRAPTLHRLGIQAFQPILVEGRAICLHPLVCKGFNADFDGDQMAVHVPLSLEAQAEARLLMFSHMNLLSPAIGDPISVPTQDMLIGLYILTSGNRRGICANRYNSWNPKTYQNKRIDHNNYKYRKEPFFCNSYDAIGAYRQKRINLDSPLWLRWQLDQRIIASREVPIEVHYESLGTYHEIYAHCLIIRSVKKDIIFIYIRTTVGHISLYREIEEAIQGFYQACS</sequence>
<evidence type="ECO:0000256" key="3">
    <source>
        <dbReference type="ARBA" id="ARBA00022478"/>
    </source>
</evidence>
<comment type="cofactor">
    <cofactor evidence="13">
        <name>Mg(2+)</name>
        <dbReference type="ChEBI" id="CHEBI:18420"/>
    </cofactor>
    <text evidence="13">Binds 1 Mg(2+) ion per subunit.</text>
</comment>
<dbReference type="Gene3D" id="1.10.40.90">
    <property type="match status" value="1"/>
</dbReference>
<dbReference type="InterPro" id="IPR044893">
    <property type="entry name" value="RNA_pol_Rpb1_clamp_domain"/>
</dbReference>
<dbReference type="Pfam" id="PF04997">
    <property type="entry name" value="RNA_pol_Rpb1_1"/>
    <property type="match status" value="1"/>
</dbReference>
<dbReference type="EMBL" id="MK867773">
    <property type="protein sequence ID" value="QGL09165.1"/>
    <property type="molecule type" value="Genomic_DNA"/>
</dbReference>
<feature type="binding site" evidence="13">
    <location>
        <position position="489"/>
    </location>
    <ligand>
        <name>Mg(2+)</name>
        <dbReference type="ChEBI" id="CHEBI:18420"/>
    </ligand>
</feature>
<evidence type="ECO:0000313" key="16">
    <source>
        <dbReference type="EMBL" id="QGL09165.1"/>
    </source>
</evidence>
<dbReference type="GO" id="GO:0000287">
    <property type="term" value="F:magnesium ion binding"/>
    <property type="evidence" value="ECO:0007669"/>
    <property type="project" value="UniProtKB-UniRule"/>
</dbReference>
<comment type="catalytic activity">
    <reaction evidence="12 13 14">
        <text>RNA(n) + a ribonucleoside 5'-triphosphate = RNA(n+1) + diphosphate</text>
        <dbReference type="Rhea" id="RHEA:21248"/>
        <dbReference type="Rhea" id="RHEA-COMP:14527"/>
        <dbReference type="Rhea" id="RHEA-COMP:17342"/>
        <dbReference type="ChEBI" id="CHEBI:33019"/>
        <dbReference type="ChEBI" id="CHEBI:61557"/>
        <dbReference type="ChEBI" id="CHEBI:140395"/>
        <dbReference type="EC" id="2.7.7.6"/>
    </reaction>
</comment>
<dbReference type="Pfam" id="PF00623">
    <property type="entry name" value="RNA_pol_Rpb1_2"/>
    <property type="match status" value="2"/>
</dbReference>
<keyword evidence="9 13" id="KW-0862">Zinc</keyword>
<evidence type="ECO:0000256" key="7">
    <source>
        <dbReference type="ARBA" id="ARBA00022695"/>
    </source>
</evidence>
<evidence type="ECO:0000256" key="10">
    <source>
        <dbReference type="ARBA" id="ARBA00022842"/>
    </source>
</evidence>
<dbReference type="GO" id="GO:0006351">
    <property type="term" value="P:DNA-templated transcription"/>
    <property type="evidence" value="ECO:0007669"/>
    <property type="project" value="UniProtKB-UniRule"/>
</dbReference>
<dbReference type="InterPro" id="IPR045867">
    <property type="entry name" value="DNA-dir_RpoC_beta_prime"/>
</dbReference>
<comment type="similarity">
    <text evidence="2 13">Belongs to the RNA polymerase beta' chain family. RpoC1 subfamily.</text>
</comment>
<comment type="cofactor">
    <cofactor evidence="13">
        <name>Zn(2+)</name>
        <dbReference type="ChEBI" id="CHEBI:29105"/>
    </cofactor>
    <text evidence="13">Binds 1 Zn(2+) ion per subunit.</text>
</comment>
<dbReference type="InterPro" id="IPR006592">
    <property type="entry name" value="RNA_pol_N"/>
</dbReference>
<keyword evidence="7 13" id="KW-0548">Nucleotidyltransferase</keyword>
<evidence type="ECO:0000256" key="6">
    <source>
        <dbReference type="ARBA" id="ARBA00022679"/>
    </source>
</evidence>
<keyword evidence="6 13" id="KW-0808">Transferase</keyword>
<proteinExistence type="inferred from homology"/>
<dbReference type="PANTHER" id="PTHR19376:SF54">
    <property type="entry name" value="DNA-DIRECTED RNA POLYMERASE SUBUNIT BETA"/>
    <property type="match status" value="1"/>
</dbReference>
<name>A0A649X634_9CARY</name>
<comment type="subcellular location">
    <subcellularLocation>
        <location evidence="13">Plastid</location>
        <location evidence="13">Chloroplast</location>
    </subcellularLocation>
</comment>
<dbReference type="GO" id="GO:0003899">
    <property type="term" value="F:DNA-directed RNA polymerase activity"/>
    <property type="evidence" value="ECO:0007669"/>
    <property type="project" value="UniProtKB-UniRule"/>
</dbReference>
<dbReference type="SUPFAM" id="SSF64484">
    <property type="entry name" value="beta and beta-prime subunits of DNA dependent RNA-polymerase"/>
    <property type="match status" value="1"/>
</dbReference>
<evidence type="ECO:0000256" key="13">
    <source>
        <dbReference type="HAMAP-Rule" id="MF_01323"/>
    </source>
</evidence>
<dbReference type="PANTHER" id="PTHR19376">
    <property type="entry name" value="DNA-DIRECTED RNA POLYMERASE"/>
    <property type="match status" value="1"/>
</dbReference>
<dbReference type="InterPro" id="IPR007080">
    <property type="entry name" value="RNA_pol_Rpb1_1"/>
</dbReference>
<keyword evidence="4 16" id="KW-0150">Chloroplast</keyword>
<evidence type="ECO:0000256" key="4">
    <source>
        <dbReference type="ARBA" id="ARBA00022528"/>
    </source>
</evidence>
<feature type="binding site" evidence="13">
    <location>
        <position position="491"/>
    </location>
    <ligand>
        <name>Mg(2+)</name>
        <dbReference type="ChEBI" id="CHEBI:18420"/>
    </ligand>
</feature>
<keyword evidence="3 13" id="KW-0240">DNA-directed RNA polymerase</keyword>
<evidence type="ECO:0000256" key="11">
    <source>
        <dbReference type="ARBA" id="ARBA00023163"/>
    </source>
</evidence>
<evidence type="ECO:0000256" key="9">
    <source>
        <dbReference type="ARBA" id="ARBA00022833"/>
    </source>
</evidence>
<protein>
    <recommendedName>
        <fullName evidence="13">DNA-directed RNA polymerase subunit beta'</fullName>
        <ecNumber evidence="13">2.7.7.6</ecNumber>
    </recommendedName>
    <alternativeName>
        <fullName evidence="13">PEP</fullName>
    </alternativeName>
    <alternativeName>
        <fullName evidence="13">Plastid-encoded RNA polymerase subunit beta'</fullName>
        <shortName evidence="13">RNA polymerase subunit beta'</shortName>
    </alternativeName>
</protein>
<dbReference type="FunFam" id="4.10.860.120:FF:000007">
    <property type="entry name" value="DNA-directed RNA polymerase subunit gamma"/>
    <property type="match status" value="1"/>
</dbReference>
<keyword evidence="10 13" id="KW-0460">Magnesium</keyword>
<dbReference type="GO" id="GO:0009507">
    <property type="term" value="C:chloroplast"/>
    <property type="evidence" value="ECO:0007669"/>
    <property type="project" value="UniProtKB-SubCell"/>
</dbReference>
<dbReference type="Gene3D" id="2.40.40.20">
    <property type="match status" value="1"/>
</dbReference>
<feature type="binding site" evidence="13">
    <location>
        <position position="493"/>
    </location>
    <ligand>
        <name>Mg(2+)</name>
        <dbReference type="ChEBI" id="CHEBI:18420"/>
    </ligand>
</feature>
<dbReference type="GO" id="GO:0003677">
    <property type="term" value="F:DNA binding"/>
    <property type="evidence" value="ECO:0007669"/>
    <property type="project" value="UniProtKB-UniRule"/>
</dbReference>
<accession>A0A649X634</accession>
<feature type="binding site" evidence="13">
    <location>
        <position position="90"/>
    </location>
    <ligand>
        <name>Zn(2+)</name>
        <dbReference type="ChEBI" id="CHEBI:29105"/>
    </ligand>
</feature>
<evidence type="ECO:0000256" key="2">
    <source>
        <dbReference type="ARBA" id="ARBA00007207"/>
    </source>
</evidence>
<dbReference type="GeneID" id="42896022"/>
<dbReference type="GO" id="GO:0000428">
    <property type="term" value="C:DNA-directed RNA polymerase complex"/>
    <property type="evidence" value="ECO:0007669"/>
    <property type="project" value="UniProtKB-KW"/>
</dbReference>
<keyword evidence="11 13" id="KW-0804">Transcription</keyword>
<dbReference type="SMART" id="SM00663">
    <property type="entry name" value="RPOLA_N"/>
    <property type="match status" value="1"/>
</dbReference>
<evidence type="ECO:0000256" key="14">
    <source>
        <dbReference type="RuleBase" id="RU004279"/>
    </source>
</evidence>
<reference evidence="16" key="1">
    <citation type="journal article" date="2019" name="Mitochondrial DNA Part B Resour">
        <title>The complete chloroplast genome of an annual halophyte herb, Suaeda glauca (Amaranthaceae).</title>
        <authorList>
            <person name="Qu X.-J."/>
            <person name="Liu L.-K."/>
            <person name="Zhang L.-Y."/>
            <person name="Zhang X.-J."/>
            <person name="Fan S.-J."/>
        </authorList>
    </citation>
    <scope>NUCLEOTIDE SEQUENCE</scope>
</reference>
<dbReference type="EC" id="2.7.7.6" evidence="13"/>
<gene>
    <name evidence="13 16" type="primary">rpoC1</name>
</gene>
<evidence type="ECO:0000259" key="15">
    <source>
        <dbReference type="SMART" id="SM00663"/>
    </source>
</evidence>
<dbReference type="Gene3D" id="1.10.274.100">
    <property type="entry name" value="RNA polymerase Rpb1, domain 3"/>
    <property type="match status" value="1"/>
</dbReference>
<comment type="subunit">
    <text evidence="13">In plastids the minimal PEP RNA polymerase catalytic core is composed of four subunits: alpha, beta, beta', and beta''. When a (nuclear-encoded) sigma factor is associated with the core the holoenzyme is formed, which can initiate transcription.</text>
</comment>
<comment type="function">
    <text evidence="1 13 14">DNA-dependent RNA polymerase catalyzes the transcription of DNA into RNA using the four ribonucleoside triphosphates as substrates.</text>
</comment>
<dbReference type="GO" id="GO:0008270">
    <property type="term" value="F:zinc ion binding"/>
    <property type="evidence" value="ECO:0007669"/>
    <property type="project" value="UniProtKB-UniRule"/>
</dbReference>
<evidence type="ECO:0000256" key="1">
    <source>
        <dbReference type="ARBA" id="ARBA00004026"/>
    </source>
</evidence>
<dbReference type="InterPro" id="IPR000722">
    <property type="entry name" value="RNA_pol_asu"/>
</dbReference>
<feature type="domain" description="RNA polymerase N-terminal" evidence="15">
    <location>
        <begin position="262"/>
        <end position="543"/>
    </location>
</feature>